<proteinExistence type="predicted"/>
<dbReference type="Proteomes" id="UP001231189">
    <property type="component" value="Unassembled WGS sequence"/>
</dbReference>
<name>A0AAD8W1M6_LOLMU</name>
<gene>
    <name evidence="1" type="ORF">QYE76_003823</name>
</gene>
<organism evidence="1 2">
    <name type="scientific">Lolium multiflorum</name>
    <name type="common">Italian ryegrass</name>
    <name type="synonym">Lolium perenne subsp. multiflorum</name>
    <dbReference type="NCBI Taxonomy" id="4521"/>
    <lineage>
        <taxon>Eukaryota</taxon>
        <taxon>Viridiplantae</taxon>
        <taxon>Streptophyta</taxon>
        <taxon>Embryophyta</taxon>
        <taxon>Tracheophyta</taxon>
        <taxon>Spermatophyta</taxon>
        <taxon>Magnoliopsida</taxon>
        <taxon>Liliopsida</taxon>
        <taxon>Poales</taxon>
        <taxon>Poaceae</taxon>
        <taxon>BOP clade</taxon>
        <taxon>Pooideae</taxon>
        <taxon>Poodae</taxon>
        <taxon>Poeae</taxon>
        <taxon>Poeae Chloroplast Group 2 (Poeae type)</taxon>
        <taxon>Loliodinae</taxon>
        <taxon>Loliinae</taxon>
        <taxon>Lolium</taxon>
    </lineage>
</organism>
<comment type="caution">
    <text evidence="1">The sequence shown here is derived from an EMBL/GenBank/DDBJ whole genome shotgun (WGS) entry which is preliminary data.</text>
</comment>
<protein>
    <submittedName>
        <fullName evidence="1">Uncharacterized protein</fullName>
    </submittedName>
</protein>
<dbReference type="AlphaFoldDB" id="A0AAD8W1M6"/>
<sequence length="101" mass="11945">MLWKIGTKGESKLLFSTASMIHDHHLLPPRRVSVKRKANTDRVEILDSVREYDDYFKAKLDTTFKTFRNLEVEKCKRSTKEQDVAQKDVERSFDVLQSRWA</sequence>
<reference evidence="1" key="1">
    <citation type="submission" date="2023-07" db="EMBL/GenBank/DDBJ databases">
        <title>A chromosome-level genome assembly of Lolium multiflorum.</title>
        <authorList>
            <person name="Chen Y."/>
            <person name="Copetti D."/>
            <person name="Kolliker R."/>
            <person name="Studer B."/>
        </authorList>
    </citation>
    <scope>NUCLEOTIDE SEQUENCE</scope>
    <source>
        <strain evidence="1">02402/16</strain>
        <tissue evidence="1">Leaf</tissue>
    </source>
</reference>
<evidence type="ECO:0000313" key="2">
    <source>
        <dbReference type="Proteomes" id="UP001231189"/>
    </source>
</evidence>
<keyword evidence="2" id="KW-1185">Reference proteome</keyword>
<dbReference type="EMBL" id="JAUUTY010000005">
    <property type="protein sequence ID" value="KAK1629508.1"/>
    <property type="molecule type" value="Genomic_DNA"/>
</dbReference>
<evidence type="ECO:0000313" key="1">
    <source>
        <dbReference type="EMBL" id="KAK1629508.1"/>
    </source>
</evidence>
<accession>A0AAD8W1M6</accession>